<evidence type="ECO:0000313" key="2">
    <source>
        <dbReference type="EMBL" id="KAK3276693.1"/>
    </source>
</evidence>
<proteinExistence type="predicted"/>
<accession>A0AAE0L975</accession>
<dbReference type="Proteomes" id="UP001190700">
    <property type="component" value="Unassembled WGS sequence"/>
</dbReference>
<gene>
    <name evidence="2" type="ORF">CYMTET_15255</name>
</gene>
<reference evidence="2 3" key="1">
    <citation type="journal article" date="2015" name="Genome Biol. Evol.">
        <title>Comparative Genomics of a Bacterivorous Green Alga Reveals Evolutionary Causalities and Consequences of Phago-Mixotrophic Mode of Nutrition.</title>
        <authorList>
            <person name="Burns J.A."/>
            <person name="Paasch A."/>
            <person name="Narechania A."/>
            <person name="Kim E."/>
        </authorList>
    </citation>
    <scope>NUCLEOTIDE SEQUENCE [LARGE SCALE GENOMIC DNA]</scope>
    <source>
        <strain evidence="2 3">PLY_AMNH</strain>
    </source>
</reference>
<dbReference type="AlphaFoldDB" id="A0AAE0L975"/>
<dbReference type="EMBL" id="LGRX02006425">
    <property type="protein sequence ID" value="KAK3276693.1"/>
    <property type="molecule type" value="Genomic_DNA"/>
</dbReference>
<feature type="region of interest" description="Disordered" evidence="1">
    <location>
        <begin position="1"/>
        <end position="37"/>
    </location>
</feature>
<comment type="caution">
    <text evidence="2">The sequence shown here is derived from an EMBL/GenBank/DDBJ whole genome shotgun (WGS) entry which is preliminary data.</text>
</comment>
<evidence type="ECO:0000256" key="1">
    <source>
        <dbReference type="SAM" id="MobiDB-lite"/>
    </source>
</evidence>
<sequence>MSCGDAAGISLDSASPSQPPAQEQQEQRQGPDGRAQSMCLSNSWWSQKEWQGTAPALPPPNHLHSTAVPPDKSSRTYTYATAMGMGFTAPLRWMASAMEEISSPNSKGATSRRETVETLASVSTVGTMSTMSRLSLSPVDLENRQLPARQGKLMKGKEVGKRVRPVALVQPAGKVLLDGNHRGYGNVDLGTAHTDIGVPSVGLAPSGAECRQPADAVITL</sequence>
<evidence type="ECO:0000313" key="3">
    <source>
        <dbReference type="Proteomes" id="UP001190700"/>
    </source>
</evidence>
<feature type="region of interest" description="Disordered" evidence="1">
    <location>
        <begin position="51"/>
        <end position="73"/>
    </location>
</feature>
<feature type="compositionally biased region" description="Low complexity" evidence="1">
    <location>
        <begin position="12"/>
        <end position="24"/>
    </location>
</feature>
<organism evidence="2 3">
    <name type="scientific">Cymbomonas tetramitiformis</name>
    <dbReference type="NCBI Taxonomy" id="36881"/>
    <lineage>
        <taxon>Eukaryota</taxon>
        <taxon>Viridiplantae</taxon>
        <taxon>Chlorophyta</taxon>
        <taxon>Pyramimonadophyceae</taxon>
        <taxon>Pyramimonadales</taxon>
        <taxon>Pyramimonadaceae</taxon>
        <taxon>Cymbomonas</taxon>
    </lineage>
</organism>
<keyword evidence="3" id="KW-1185">Reference proteome</keyword>
<name>A0AAE0L975_9CHLO</name>
<protein>
    <submittedName>
        <fullName evidence="2">Uncharacterized protein</fullName>
    </submittedName>
</protein>